<evidence type="ECO:0000313" key="2">
    <source>
        <dbReference type="Proteomes" id="UP000184368"/>
    </source>
</evidence>
<name>A0A1M5FLJ6_9BACT</name>
<organism evidence="1 2">
    <name type="scientific">Cnuella takakiae</name>
    <dbReference type="NCBI Taxonomy" id="1302690"/>
    <lineage>
        <taxon>Bacteria</taxon>
        <taxon>Pseudomonadati</taxon>
        <taxon>Bacteroidota</taxon>
        <taxon>Chitinophagia</taxon>
        <taxon>Chitinophagales</taxon>
        <taxon>Chitinophagaceae</taxon>
        <taxon>Cnuella</taxon>
    </lineage>
</organism>
<dbReference type="AlphaFoldDB" id="A0A1M5FLJ6"/>
<dbReference type="EMBL" id="FQUO01000014">
    <property type="protein sequence ID" value="SHF92378.1"/>
    <property type="molecule type" value="Genomic_DNA"/>
</dbReference>
<gene>
    <name evidence="1" type="ORF">SAMN05444008_11461</name>
</gene>
<dbReference type="Proteomes" id="UP000184368">
    <property type="component" value="Unassembled WGS sequence"/>
</dbReference>
<proteinExistence type="predicted"/>
<keyword evidence="2" id="KW-1185">Reference proteome</keyword>
<sequence>MKYRCLYSLVVVALTGYNCKTPATTTAPTASKNPNTPTEKYWKLVELND</sequence>
<dbReference type="RefSeq" id="WP_158070001.1">
    <property type="nucleotide sequence ID" value="NZ_FQUO01000014.1"/>
</dbReference>
<evidence type="ECO:0000313" key="1">
    <source>
        <dbReference type="EMBL" id="SHF92378.1"/>
    </source>
</evidence>
<protein>
    <submittedName>
        <fullName evidence="1">Uncharacterized protein</fullName>
    </submittedName>
</protein>
<accession>A0A1M5FLJ6</accession>
<reference evidence="1 2" key="1">
    <citation type="submission" date="2016-11" db="EMBL/GenBank/DDBJ databases">
        <authorList>
            <person name="Jaros S."/>
            <person name="Januszkiewicz K."/>
            <person name="Wedrychowicz H."/>
        </authorList>
    </citation>
    <scope>NUCLEOTIDE SEQUENCE [LARGE SCALE GENOMIC DNA]</scope>
    <source>
        <strain evidence="1 2">DSM 26897</strain>
    </source>
</reference>